<evidence type="ECO:0000313" key="3">
    <source>
        <dbReference type="Proteomes" id="UP000007014"/>
    </source>
</evidence>
<dbReference type="HOGENOM" id="CLU_1112685_0_0_1"/>
<dbReference type="Gramene" id="CMH265CT">
    <property type="protein sequence ID" value="CMH265CT"/>
    <property type="gene ID" value="CMH265C"/>
</dbReference>
<evidence type="ECO:0000256" key="1">
    <source>
        <dbReference type="SAM" id="MobiDB-lite"/>
    </source>
</evidence>
<sequence length="250" mass="28108">MEAQVRLLQLKEQRLRLYRVFATEPYAESVRKRSAARVWQDPGLQLRLARSVAQGWLAAPDCSCERCMAIFENEQDAKQRLARQGSTALDRLDVRRVRKALVHELAYCPLLANSWRREGAPTWSLEQRETLCRGPDKRARESASTRRNESTSAGDTRSPSLSGSESTTSMAVDAEIEDGGQEQFPGREPPWAVQLMELQQVWEVATTPVPLHEAFAAATPSRDTLHVPDSDADDSEDHQNPVNQDESPSR</sequence>
<accession>M1V7M6</accession>
<feature type="region of interest" description="Disordered" evidence="1">
    <location>
        <begin position="131"/>
        <end position="169"/>
    </location>
</feature>
<feature type="region of interest" description="Disordered" evidence="1">
    <location>
        <begin position="214"/>
        <end position="250"/>
    </location>
</feature>
<dbReference type="RefSeq" id="XP_005536195.1">
    <property type="nucleotide sequence ID" value="XM_005536138.1"/>
</dbReference>
<reference evidence="2 3" key="1">
    <citation type="journal article" date="2004" name="Nature">
        <title>Genome sequence of the ultrasmall unicellular red alga Cyanidioschyzon merolae 10D.</title>
        <authorList>
            <person name="Matsuzaki M."/>
            <person name="Misumi O."/>
            <person name="Shin-i T."/>
            <person name="Maruyama S."/>
            <person name="Takahara M."/>
            <person name="Miyagishima S."/>
            <person name="Mori T."/>
            <person name="Nishida K."/>
            <person name="Yagisawa F."/>
            <person name="Nishida K."/>
            <person name="Yoshida Y."/>
            <person name="Nishimura Y."/>
            <person name="Nakao S."/>
            <person name="Kobayashi T."/>
            <person name="Momoyama Y."/>
            <person name="Higashiyama T."/>
            <person name="Minoda A."/>
            <person name="Sano M."/>
            <person name="Nomoto H."/>
            <person name="Oishi K."/>
            <person name="Hayashi H."/>
            <person name="Ohta F."/>
            <person name="Nishizaka S."/>
            <person name="Haga S."/>
            <person name="Miura S."/>
            <person name="Morishita T."/>
            <person name="Kabeya Y."/>
            <person name="Terasawa K."/>
            <person name="Suzuki Y."/>
            <person name="Ishii Y."/>
            <person name="Asakawa S."/>
            <person name="Takano H."/>
            <person name="Ohta N."/>
            <person name="Kuroiwa H."/>
            <person name="Tanaka K."/>
            <person name="Shimizu N."/>
            <person name="Sugano S."/>
            <person name="Sato N."/>
            <person name="Nozaki H."/>
            <person name="Ogasawara N."/>
            <person name="Kohara Y."/>
            <person name="Kuroiwa T."/>
        </authorList>
    </citation>
    <scope>NUCLEOTIDE SEQUENCE [LARGE SCALE GENOMIC DNA]</scope>
    <source>
        <strain evidence="2 3">10D</strain>
    </source>
</reference>
<gene>
    <name evidence="2" type="ORF">CYME_CMH265C</name>
</gene>
<protein>
    <submittedName>
        <fullName evidence="2">Uncharacterized protein</fullName>
    </submittedName>
</protein>
<dbReference type="GeneID" id="16993585"/>
<feature type="compositionally biased region" description="Low complexity" evidence="1">
    <location>
        <begin position="156"/>
        <end position="169"/>
    </location>
</feature>
<feature type="compositionally biased region" description="Polar residues" evidence="1">
    <location>
        <begin position="240"/>
        <end position="250"/>
    </location>
</feature>
<keyword evidence="3" id="KW-1185">Reference proteome</keyword>
<dbReference type="KEGG" id="cme:CYME_CMH265C"/>
<organism evidence="2 3">
    <name type="scientific">Cyanidioschyzon merolae (strain NIES-3377 / 10D)</name>
    <name type="common">Unicellular red alga</name>
    <dbReference type="NCBI Taxonomy" id="280699"/>
    <lineage>
        <taxon>Eukaryota</taxon>
        <taxon>Rhodophyta</taxon>
        <taxon>Bangiophyceae</taxon>
        <taxon>Cyanidiales</taxon>
        <taxon>Cyanidiaceae</taxon>
        <taxon>Cyanidioschyzon</taxon>
    </lineage>
</organism>
<reference evidence="2 3" key="2">
    <citation type="journal article" date="2007" name="BMC Biol.">
        <title>A 100%-complete sequence reveals unusually simple genomic features in the hot-spring red alga Cyanidioschyzon merolae.</title>
        <authorList>
            <person name="Nozaki H."/>
            <person name="Takano H."/>
            <person name="Misumi O."/>
            <person name="Terasawa K."/>
            <person name="Matsuzaki M."/>
            <person name="Maruyama S."/>
            <person name="Nishida K."/>
            <person name="Yagisawa F."/>
            <person name="Yoshida Y."/>
            <person name="Fujiwara T."/>
            <person name="Takio S."/>
            <person name="Tamura K."/>
            <person name="Chung S.J."/>
            <person name="Nakamura S."/>
            <person name="Kuroiwa H."/>
            <person name="Tanaka K."/>
            <person name="Sato N."/>
            <person name="Kuroiwa T."/>
        </authorList>
    </citation>
    <scope>NUCLEOTIDE SEQUENCE [LARGE SCALE GENOMIC DNA]</scope>
    <source>
        <strain evidence="2 3">10D</strain>
    </source>
</reference>
<proteinExistence type="predicted"/>
<feature type="compositionally biased region" description="Basic and acidic residues" evidence="1">
    <location>
        <begin position="131"/>
        <end position="149"/>
    </location>
</feature>
<dbReference type="Proteomes" id="UP000007014">
    <property type="component" value="Chromosome 8"/>
</dbReference>
<name>M1V7M6_CYAM1</name>
<evidence type="ECO:0000313" key="2">
    <source>
        <dbReference type="EMBL" id="BAM79909.1"/>
    </source>
</evidence>
<dbReference type="EMBL" id="AP006490">
    <property type="protein sequence ID" value="BAM79909.1"/>
    <property type="molecule type" value="Genomic_DNA"/>
</dbReference>
<dbReference type="AlphaFoldDB" id="M1V7M6"/>